<keyword evidence="3" id="KW-1185">Reference proteome</keyword>
<dbReference type="AlphaFoldDB" id="A0A327L3Y2"/>
<accession>A0A327L3Y2</accession>
<proteinExistence type="predicted"/>
<comment type="caution">
    <text evidence="2">The sequence shown here is derived from an EMBL/GenBank/DDBJ whole genome shotgun (WGS) entry which is preliminary data.</text>
</comment>
<reference evidence="2 3" key="1">
    <citation type="submission" date="2017-07" db="EMBL/GenBank/DDBJ databases">
        <title>Draft Genome Sequences of Select Purple Nonsulfur Bacteria.</title>
        <authorList>
            <person name="Lasarre B."/>
            <person name="Mckinlay J.B."/>
        </authorList>
    </citation>
    <scope>NUCLEOTIDE SEQUENCE [LARGE SCALE GENOMIC DNA]</scope>
    <source>
        <strain evidence="2 3">DSM 5909</strain>
    </source>
</reference>
<gene>
    <name evidence="2" type="ORF">CH341_05715</name>
</gene>
<feature type="compositionally biased region" description="Acidic residues" evidence="1">
    <location>
        <begin position="94"/>
        <end position="105"/>
    </location>
</feature>
<evidence type="ECO:0000313" key="2">
    <source>
        <dbReference type="EMBL" id="RAI45096.1"/>
    </source>
</evidence>
<organism evidence="2 3">
    <name type="scientific">Rhodoplanes roseus</name>
    <dbReference type="NCBI Taxonomy" id="29409"/>
    <lineage>
        <taxon>Bacteria</taxon>
        <taxon>Pseudomonadati</taxon>
        <taxon>Pseudomonadota</taxon>
        <taxon>Alphaproteobacteria</taxon>
        <taxon>Hyphomicrobiales</taxon>
        <taxon>Nitrobacteraceae</taxon>
        <taxon>Rhodoplanes</taxon>
    </lineage>
</organism>
<dbReference type="EMBL" id="NPEX01000025">
    <property type="protein sequence ID" value="RAI45096.1"/>
    <property type="molecule type" value="Genomic_DNA"/>
</dbReference>
<protein>
    <submittedName>
        <fullName evidence="2">Uncharacterized protein</fullName>
    </submittedName>
</protein>
<evidence type="ECO:0000256" key="1">
    <source>
        <dbReference type="SAM" id="MobiDB-lite"/>
    </source>
</evidence>
<dbReference type="Proteomes" id="UP000249130">
    <property type="component" value="Unassembled WGS sequence"/>
</dbReference>
<feature type="compositionally biased region" description="Basic and acidic residues" evidence="1">
    <location>
        <begin position="106"/>
        <end position="118"/>
    </location>
</feature>
<dbReference type="OrthoDB" id="7999080at2"/>
<sequence>MLPPGFQWACVEVFGHRRHFGRCTEEERFGAKMLRVDVPKPASDGPSAVAWTTHYYGGGALFSYTLPDEETVMSRNRPYVSPYPRRIAPPELPASEDDNGDEVLESVDHAGVDDDRPF</sequence>
<name>A0A327L3Y2_9BRAD</name>
<feature type="region of interest" description="Disordered" evidence="1">
    <location>
        <begin position="77"/>
        <end position="118"/>
    </location>
</feature>
<evidence type="ECO:0000313" key="3">
    <source>
        <dbReference type="Proteomes" id="UP000249130"/>
    </source>
</evidence>